<evidence type="ECO:0000313" key="6">
    <source>
        <dbReference type="Proteomes" id="UP001500459"/>
    </source>
</evidence>
<evidence type="ECO:0000256" key="1">
    <source>
        <dbReference type="ARBA" id="ARBA00023015"/>
    </source>
</evidence>
<evidence type="ECO:0000256" key="2">
    <source>
        <dbReference type="ARBA" id="ARBA00023125"/>
    </source>
</evidence>
<evidence type="ECO:0000313" key="5">
    <source>
        <dbReference type="EMBL" id="GAA4113947.1"/>
    </source>
</evidence>
<dbReference type="Proteomes" id="UP001500459">
    <property type="component" value="Unassembled WGS sequence"/>
</dbReference>
<protein>
    <submittedName>
        <fullName evidence="5">Winged helix-turn-helix transcriptional regulator</fullName>
    </submittedName>
</protein>
<dbReference type="InterPro" id="IPR036388">
    <property type="entry name" value="WH-like_DNA-bd_sf"/>
</dbReference>
<keyword evidence="2" id="KW-0238">DNA-binding</keyword>
<name>A0ABP7XH37_9FLAO</name>
<dbReference type="InterPro" id="IPR002577">
    <property type="entry name" value="HTH_HxlR"/>
</dbReference>
<accession>A0ABP7XH37</accession>
<keyword evidence="3" id="KW-0804">Transcription</keyword>
<proteinExistence type="predicted"/>
<dbReference type="Gene3D" id="1.10.10.10">
    <property type="entry name" value="Winged helix-like DNA-binding domain superfamily/Winged helix DNA-binding domain"/>
    <property type="match status" value="1"/>
</dbReference>
<evidence type="ECO:0000259" key="4">
    <source>
        <dbReference type="PROSITE" id="PS51118"/>
    </source>
</evidence>
<reference evidence="6" key="1">
    <citation type="journal article" date="2019" name="Int. J. Syst. Evol. Microbiol.">
        <title>The Global Catalogue of Microorganisms (GCM) 10K type strain sequencing project: providing services to taxonomists for standard genome sequencing and annotation.</title>
        <authorList>
            <consortium name="The Broad Institute Genomics Platform"/>
            <consortium name="The Broad Institute Genome Sequencing Center for Infectious Disease"/>
            <person name="Wu L."/>
            <person name="Ma J."/>
        </authorList>
    </citation>
    <scope>NUCLEOTIDE SEQUENCE [LARGE SCALE GENOMIC DNA]</scope>
    <source>
        <strain evidence="6">JCM 17106</strain>
    </source>
</reference>
<dbReference type="PROSITE" id="PS51118">
    <property type="entry name" value="HTH_HXLR"/>
    <property type="match status" value="1"/>
</dbReference>
<keyword evidence="1" id="KW-0805">Transcription regulation</keyword>
<dbReference type="RefSeq" id="WP_344925807.1">
    <property type="nucleotide sequence ID" value="NZ_BAABCW010000004.1"/>
</dbReference>
<evidence type="ECO:0000256" key="3">
    <source>
        <dbReference type="ARBA" id="ARBA00023163"/>
    </source>
</evidence>
<dbReference type="EMBL" id="BAABCW010000004">
    <property type="protein sequence ID" value="GAA4113947.1"/>
    <property type="molecule type" value="Genomic_DNA"/>
</dbReference>
<organism evidence="5 6">
    <name type="scientific">Aquimarina addita</name>
    <dbReference type="NCBI Taxonomy" id="870485"/>
    <lineage>
        <taxon>Bacteria</taxon>
        <taxon>Pseudomonadati</taxon>
        <taxon>Bacteroidota</taxon>
        <taxon>Flavobacteriia</taxon>
        <taxon>Flavobacteriales</taxon>
        <taxon>Flavobacteriaceae</taxon>
        <taxon>Aquimarina</taxon>
    </lineage>
</organism>
<keyword evidence="6" id="KW-1185">Reference proteome</keyword>
<dbReference type="Pfam" id="PF01638">
    <property type="entry name" value="HxlR"/>
    <property type="match status" value="1"/>
</dbReference>
<sequence length="102" mass="11901">MKYEDFEGCGLKKALDMISGKWTPPILYFLFNNQDIRFNDLWREIPRISKKVLAERLKHLENVDLISKRKVDSFPVEVYYSLSEKGKSLGDILSVLDKFGSK</sequence>
<comment type="caution">
    <text evidence="5">The sequence shown here is derived from an EMBL/GenBank/DDBJ whole genome shotgun (WGS) entry which is preliminary data.</text>
</comment>
<gene>
    <name evidence="5" type="ORF">GCM10022393_13190</name>
</gene>
<feature type="domain" description="HTH hxlR-type" evidence="4">
    <location>
        <begin position="9"/>
        <end position="102"/>
    </location>
</feature>
<dbReference type="PANTHER" id="PTHR33204:SF18">
    <property type="entry name" value="TRANSCRIPTIONAL REGULATORY PROTEIN"/>
    <property type="match status" value="1"/>
</dbReference>
<dbReference type="SUPFAM" id="SSF46785">
    <property type="entry name" value="Winged helix' DNA-binding domain"/>
    <property type="match status" value="1"/>
</dbReference>
<dbReference type="PANTHER" id="PTHR33204">
    <property type="entry name" value="TRANSCRIPTIONAL REGULATOR, MARR FAMILY"/>
    <property type="match status" value="1"/>
</dbReference>
<dbReference type="InterPro" id="IPR036390">
    <property type="entry name" value="WH_DNA-bd_sf"/>
</dbReference>